<evidence type="ECO:0000256" key="1">
    <source>
        <dbReference type="ARBA" id="ARBA00004651"/>
    </source>
</evidence>
<dbReference type="Proteomes" id="UP000694843">
    <property type="component" value="Unplaced"/>
</dbReference>
<dbReference type="Pfam" id="PF07648">
    <property type="entry name" value="Kazal_2"/>
    <property type="match status" value="1"/>
</dbReference>
<comment type="subcellular location">
    <subcellularLocation>
        <location evidence="1 8">Cell membrane</location>
        <topology evidence="1 8">Multi-pass membrane protein</topology>
    </subcellularLocation>
</comment>
<keyword evidence="7" id="KW-1015">Disulfide bond</keyword>
<evidence type="ECO:0000259" key="10">
    <source>
        <dbReference type="PROSITE" id="PS50850"/>
    </source>
</evidence>
<keyword evidence="6 8" id="KW-0472">Membrane</keyword>
<comment type="caution">
    <text evidence="8">Lacks conserved residue(s) required for the propagation of feature annotation.</text>
</comment>
<dbReference type="NCBIfam" id="TIGR00805">
    <property type="entry name" value="oat"/>
    <property type="match status" value="1"/>
</dbReference>
<dbReference type="GO" id="GO:0043252">
    <property type="term" value="P:sodium-independent organic anion transport"/>
    <property type="evidence" value="ECO:0007669"/>
    <property type="project" value="TreeGrafter"/>
</dbReference>
<dbReference type="SUPFAM" id="SSF103473">
    <property type="entry name" value="MFS general substrate transporter"/>
    <property type="match status" value="1"/>
</dbReference>
<feature type="transmembrane region" description="Helical" evidence="8">
    <location>
        <begin position="464"/>
        <end position="491"/>
    </location>
</feature>
<dbReference type="Gene3D" id="1.20.1250.20">
    <property type="entry name" value="MFS general substrate transporter like domains"/>
    <property type="match status" value="1"/>
</dbReference>
<dbReference type="GeneID" id="108674366"/>
<reference evidence="13" key="1">
    <citation type="submission" date="2025-08" db="UniProtKB">
        <authorList>
            <consortium name="RefSeq"/>
        </authorList>
    </citation>
    <scope>IDENTIFICATION</scope>
    <source>
        <tissue evidence="13">Whole organism</tissue>
    </source>
</reference>
<dbReference type="PROSITE" id="PS50850">
    <property type="entry name" value="MFS"/>
    <property type="match status" value="1"/>
</dbReference>
<evidence type="ECO:0000259" key="11">
    <source>
        <dbReference type="PROSITE" id="PS51465"/>
    </source>
</evidence>
<dbReference type="GO" id="GO:0015347">
    <property type="term" value="F:sodium-independent organic anion transmembrane transporter activity"/>
    <property type="evidence" value="ECO:0007669"/>
    <property type="project" value="TreeGrafter"/>
</dbReference>
<feature type="transmembrane region" description="Helical" evidence="8">
    <location>
        <begin position="293"/>
        <end position="313"/>
    </location>
</feature>
<dbReference type="CDD" id="cd17403">
    <property type="entry name" value="MFS_SLCO4_OATP4"/>
    <property type="match status" value="1"/>
</dbReference>
<feature type="transmembrane region" description="Helical" evidence="8">
    <location>
        <begin position="364"/>
        <end position="384"/>
    </location>
</feature>
<name>A0A979FTA8_HYAAZ</name>
<feature type="transmembrane region" description="Helical" evidence="8">
    <location>
        <begin position="625"/>
        <end position="646"/>
    </location>
</feature>
<feature type="compositionally biased region" description="Low complexity" evidence="9">
    <location>
        <begin position="8"/>
        <end position="26"/>
    </location>
</feature>
<feature type="transmembrane region" description="Helical" evidence="8">
    <location>
        <begin position="429"/>
        <end position="452"/>
    </location>
</feature>
<organism evidence="12 13">
    <name type="scientific">Hyalella azteca</name>
    <name type="common">Amphipod</name>
    <dbReference type="NCBI Taxonomy" id="294128"/>
    <lineage>
        <taxon>Eukaryota</taxon>
        <taxon>Metazoa</taxon>
        <taxon>Ecdysozoa</taxon>
        <taxon>Arthropoda</taxon>
        <taxon>Crustacea</taxon>
        <taxon>Multicrustacea</taxon>
        <taxon>Malacostraca</taxon>
        <taxon>Eumalacostraca</taxon>
        <taxon>Peracarida</taxon>
        <taxon>Amphipoda</taxon>
        <taxon>Senticaudata</taxon>
        <taxon>Talitrida</taxon>
        <taxon>Talitroidea</taxon>
        <taxon>Hyalellidae</taxon>
        <taxon>Hyalella</taxon>
    </lineage>
</organism>
<keyword evidence="3" id="KW-1003">Cell membrane</keyword>
<protein>
    <recommendedName>
        <fullName evidence="8">Solute carrier organic anion transporter family member</fullName>
    </recommendedName>
</protein>
<dbReference type="KEGG" id="hazt:108674366"/>
<gene>
    <name evidence="13" type="primary">LOC108674366</name>
</gene>
<feature type="region of interest" description="Disordered" evidence="9">
    <location>
        <begin position="1"/>
        <end position="33"/>
    </location>
</feature>
<dbReference type="PROSITE" id="PS51465">
    <property type="entry name" value="KAZAL_2"/>
    <property type="match status" value="1"/>
</dbReference>
<dbReference type="RefSeq" id="XP_047739666.1">
    <property type="nucleotide sequence ID" value="XM_047883710.1"/>
</dbReference>
<dbReference type="InterPro" id="IPR036259">
    <property type="entry name" value="MFS_trans_sf"/>
</dbReference>
<dbReference type="AlphaFoldDB" id="A0A979FTA8"/>
<dbReference type="InterPro" id="IPR004156">
    <property type="entry name" value="OATP"/>
</dbReference>
<dbReference type="InterPro" id="IPR002350">
    <property type="entry name" value="Kazal_dom"/>
</dbReference>
<feature type="transmembrane region" description="Helical" evidence="8">
    <location>
        <begin position="658"/>
        <end position="678"/>
    </location>
</feature>
<dbReference type="Gene3D" id="3.30.60.30">
    <property type="match status" value="1"/>
</dbReference>
<keyword evidence="5 8" id="KW-1133">Transmembrane helix</keyword>
<keyword evidence="12" id="KW-1185">Reference proteome</keyword>
<dbReference type="InterPro" id="IPR036058">
    <property type="entry name" value="Kazal_dom_sf"/>
</dbReference>
<evidence type="ECO:0000256" key="9">
    <source>
        <dbReference type="SAM" id="MobiDB-lite"/>
    </source>
</evidence>
<evidence type="ECO:0000313" key="13">
    <source>
        <dbReference type="RefSeq" id="XP_047739666.1"/>
    </source>
</evidence>
<feature type="region of interest" description="Disordered" evidence="9">
    <location>
        <begin position="179"/>
        <end position="211"/>
    </location>
</feature>
<dbReference type="Pfam" id="PF03137">
    <property type="entry name" value="OATP"/>
    <property type="match status" value="1"/>
</dbReference>
<keyword evidence="8" id="KW-0406">Ion transport</keyword>
<evidence type="ECO:0000256" key="3">
    <source>
        <dbReference type="ARBA" id="ARBA00022475"/>
    </source>
</evidence>
<evidence type="ECO:0000256" key="2">
    <source>
        <dbReference type="ARBA" id="ARBA00009657"/>
    </source>
</evidence>
<dbReference type="PANTHER" id="PTHR11388:SF100">
    <property type="entry name" value="SOLUTE CARRIER ORGANIC ANION TRANSPORTER FAMILY MEMBER 4A1"/>
    <property type="match status" value="1"/>
</dbReference>
<feature type="domain" description="Major facilitator superfamily (MFS) profile" evidence="10">
    <location>
        <begin position="294"/>
        <end position="848"/>
    </location>
</feature>
<dbReference type="GO" id="GO:0006811">
    <property type="term" value="P:monoatomic ion transport"/>
    <property type="evidence" value="ECO:0007669"/>
    <property type="project" value="UniProtKB-KW"/>
</dbReference>
<evidence type="ECO:0000256" key="7">
    <source>
        <dbReference type="ARBA" id="ARBA00023157"/>
    </source>
</evidence>
<evidence type="ECO:0000313" key="12">
    <source>
        <dbReference type="Proteomes" id="UP000694843"/>
    </source>
</evidence>
<feature type="domain" description="Kazal-like" evidence="11">
    <location>
        <begin position="700"/>
        <end position="758"/>
    </location>
</feature>
<dbReference type="GO" id="GO:0016323">
    <property type="term" value="C:basolateral plasma membrane"/>
    <property type="evidence" value="ECO:0007669"/>
    <property type="project" value="TreeGrafter"/>
</dbReference>
<evidence type="ECO:0000256" key="5">
    <source>
        <dbReference type="ARBA" id="ARBA00022989"/>
    </source>
</evidence>
<feature type="transmembrane region" description="Helical" evidence="8">
    <location>
        <begin position="588"/>
        <end position="613"/>
    </location>
</feature>
<feature type="region of interest" description="Disordered" evidence="9">
    <location>
        <begin position="813"/>
        <end position="848"/>
    </location>
</feature>
<dbReference type="PANTHER" id="PTHR11388">
    <property type="entry name" value="ORGANIC ANION TRANSPORTER"/>
    <property type="match status" value="1"/>
</dbReference>
<dbReference type="SUPFAM" id="SSF100895">
    <property type="entry name" value="Kazal-type serine protease inhibitors"/>
    <property type="match status" value="1"/>
</dbReference>
<evidence type="ECO:0000256" key="8">
    <source>
        <dbReference type="RuleBase" id="RU362056"/>
    </source>
</evidence>
<proteinExistence type="inferred from homology"/>
<feature type="compositionally biased region" description="Polar residues" evidence="9">
    <location>
        <begin position="813"/>
        <end position="823"/>
    </location>
</feature>
<keyword evidence="4 8" id="KW-0812">Transmembrane</keyword>
<sequence>MKQCKVKSFSNGDASSTSSSTEPGSSEDTRSTPLLLLGKRLWGKTQNNGSAAKSFNRFFRSNKKTVYPIERSPNRLRHDSEPDELSYCMLDNGSNRNEDESSLSDLTSHETEIGDVAIVSNLILHDGKPLKIRNSDVSEHDTRSSNYFLSHSSPLKASSRDSDVIENASEGEIKRLRTVSSRRSLESRARNPLLPSCHVPSSDPTQKRGRNSHIPAWQLPLQDLTRLAVLPTGYSSSAASTPSTAPPSIAGSCVHLSREYSQQDGGVSVIPTSECGWFCLRPKCLHHGRSSRWLLFWLCWASAVQGMVVNGFVNVCITTIEKRYDLRSRDTGMVAGAYDMASVLCSVPVAYLGSRKGASKARWLAAGMVIMGLGSFVFAVPHFFTPAYHVTLGNSIGANMSTITCSLQAIIGETCDVSRDVWLANFRQVFMLGQVLHGIGATPLYTLGVTYLDESVPVRMSSLYLGIYYAMAVVGPAIGFVMGGQFLNIYIDAPYTDPLSLGLTTESDRWLGGWWMGFLLSGCASILVAWPLLGFPAVLPDHEDRINSPKGSVKRQRSDNGSSTAVAAFQDLDDFPSATRALMSNVTFVALSLAGAMEGILLTGFATFIPKFIESQFNVAASFSALYVGFIAVPAGGGGTLLGGWLIKKYELSCLGILRVLFTGSLFCLLACLGLLVYCPNHEFAGVDVHYEQKVSTDVPTLTSSCNSACGCQSVAYNPVCGSDNLVYYSPCHAGCSQRHQFASKELQRELKVIFTCLCLIQDTQGSCVRYDNFYMSRYMLSIAFTAKSISTLMFLIAWWFYRPPRGDLNNANDPVHTTSMHPLSSRERETGDATPHLAFDNPAVEIT</sequence>
<accession>A0A979FTA8</accession>
<feature type="transmembrane region" description="Helical" evidence="8">
    <location>
        <begin position="511"/>
        <end position="533"/>
    </location>
</feature>
<dbReference type="InterPro" id="IPR020846">
    <property type="entry name" value="MFS_dom"/>
</dbReference>
<dbReference type="OrthoDB" id="5062115at2759"/>
<evidence type="ECO:0000256" key="4">
    <source>
        <dbReference type="ARBA" id="ARBA00022692"/>
    </source>
</evidence>
<keyword evidence="8" id="KW-0813">Transport</keyword>
<feature type="transmembrane region" description="Helical" evidence="8">
    <location>
        <begin position="779"/>
        <end position="802"/>
    </location>
</feature>
<comment type="similarity">
    <text evidence="2 8">Belongs to the organo anion transporter (TC 2.A.60) family.</text>
</comment>
<evidence type="ECO:0000256" key="6">
    <source>
        <dbReference type="ARBA" id="ARBA00023136"/>
    </source>
</evidence>